<dbReference type="PIRSF" id="PIRSF003113">
    <property type="entry name" value="BolA"/>
    <property type="match status" value="1"/>
</dbReference>
<comment type="caution">
    <text evidence="2">The sequence shown here is derived from an EMBL/GenBank/DDBJ whole genome shotgun (WGS) entry which is preliminary data.</text>
</comment>
<sequence length="104" mass="11662">MSMNNSIQTTIEQKLNQAFSPEHLEVRNESHLHAGHHHEENGHHEVYDGSGETHFRVIIVSDKFTGLSRIARHRAINELLSDELSNGVHALALEPSAPGEPSRR</sequence>
<evidence type="ECO:0000256" key="1">
    <source>
        <dbReference type="RuleBase" id="RU003860"/>
    </source>
</evidence>
<reference evidence="2 3" key="1">
    <citation type="submission" date="2020-08" db="EMBL/GenBank/DDBJ databases">
        <title>Genomic Encyclopedia of Type Strains, Phase IV (KMG-IV): sequencing the most valuable type-strain genomes for metagenomic binning, comparative biology and taxonomic classification.</title>
        <authorList>
            <person name="Goeker M."/>
        </authorList>
    </citation>
    <scope>NUCLEOTIDE SEQUENCE [LARGE SCALE GENOMIC DNA]</scope>
    <source>
        <strain evidence="2 3">DSM 22336</strain>
    </source>
</reference>
<accession>A0A841LYX4</accession>
<keyword evidence="3" id="KW-1185">Reference proteome</keyword>
<comment type="similarity">
    <text evidence="1">Belongs to the BolA/IbaG family.</text>
</comment>
<protein>
    <submittedName>
        <fullName evidence="2">BolA protein</fullName>
    </submittedName>
</protein>
<evidence type="ECO:0000313" key="2">
    <source>
        <dbReference type="EMBL" id="MBB6260819.1"/>
    </source>
</evidence>
<evidence type="ECO:0000313" key="3">
    <source>
        <dbReference type="Proteomes" id="UP000555393"/>
    </source>
</evidence>
<dbReference type="GO" id="GO:0016226">
    <property type="term" value="P:iron-sulfur cluster assembly"/>
    <property type="evidence" value="ECO:0007669"/>
    <property type="project" value="TreeGrafter"/>
</dbReference>
<dbReference type="Proteomes" id="UP000555393">
    <property type="component" value="Unassembled WGS sequence"/>
</dbReference>
<dbReference type="Pfam" id="PF01722">
    <property type="entry name" value="BolA"/>
    <property type="match status" value="1"/>
</dbReference>
<dbReference type="SUPFAM" id="SSF82657">
    <property type="entry name" value="BolA-like"/>
    <property type="match status" value="1"/>
</dbReference>
<dbReference type="Gene3D" id="3.30.300.90">
    <property type="entry name" value="BolA-like"/>
    <property type="match status" value="1"/>
</dbReference>
<organism evidence="2 3">
    <name type="scientific">Paenochrobactrum gallinarii</name>
    <dbReference type="NCBI Taxonomy" id="643673"/>
    <lineage>
        <taxon>Bacteria</taxon>
        <taxon>Pseudomonadati</taxon>
        <taxon>Pseudomonadota</taxon>
        <taxon>Alphaproteobacteria</taxon>
        <taxon>Hyphomicrobiales</taxon>
        <taxon>Brucellaceae</taxon>
        <taxon>Paenochrobactrum</taxon>
    </lineage>
</organism>
<dbReference type="PANTHER" id="PTHR46230">
    <property type="match status" value="1"/>
</dbReference>
<dbReference type="PANTHER" id="PTHR46230:SF7">
    <property type="entry name" value="BOLA-LIKE PROTEIN 1"/>
    <property type="match status" value="1"/>
</dbReference>
<dbReference type="EMBL" id="JACIIU010000004">
    <property type="protein sequence ID" value="MBB6260819.1"/>
    <property type="molecule type" value="Genomic_DNA"/>
</dbReference>
<dbReference type="RefSeq" id="WP_184221579.1">
    <property type="nucleotide sequence ID" value="NZ_JACIIU010000004.1"/>
</dbReference>
<dbReference type="InterPro" id="IPR002634">
    <property type="entry name" value="BolA"/>
</dbReference>
<gene>
    <name evidence="2" type="ORF">FHS77_001360</name>
</gene>
<name>A0A841LYX4_9HYPH</name>
<dbReference type="AlphaFoldDB" id="A0A841LYX4"/>
<dbReference type="InterPro" id="IPR036065">
    <property type="entry name" value="BolA-like_sf"/>
</dbReference>
<proteinExistence type="inferred from homology"/>